<dbReference type="GO" id="GO:0008483">
    <property type="term" value="F:transaminase activity"/>
    <property type="evidence" value="ECO:0007669"/>
    <property type="project" value="UniProtKB-KW"/>
</dbReference>
<dbReference type="InterPro" id="IPR000192">
    <property type="entry name" value="Aminotrans_V_dom"/>
</dbReference>
<comment type="caution">
    <text evidence="2">The sequence shown here is derived from an EMBL/GenBank/DDBJ whole genome shotgun (WGS) entry which is preliminary data.</text>
</comment>
<dbReference type="Proteomes" id="UP001596244">
    <property type="component" value="Unassembled WGS sequence"/>
</dbReference>
<organism evidence="2 3">
    <name type="scientific">Corynebacterium nasicanis</name>
    <dbReference type="NCBI Taxonomy" id="1448267"/>
    <lineage>
        <taxon>Bacteria</taxon>
        <taxon>Bacillati</taxon>
        <taxon>Actinomycetota</taxon>
        <taxon>Actinomycetes</taxon>
        <taxon>Mycobacteriales</taxon>
        <taxon>Corynebacteriaceae</taxon>
        <taxon>Corynebacterium</taxon>
    </lineage>
</organism>
<reference evidence="3" key="1">
    <citation type="journal article" date="2019" name="Int. J. Syst. Evol. Microbiol.">
        <title>The Global Catalogue of Microorganisms (GCM) 10K type strain sequencing project: providing services to taxonomists for standard genome sequencing and annotation.</title>
        <authorList>
            <consortium name="The Broad Institute Genomics Platform"/>
            <consortium name="The Broad Institute Genome Sequencing Center for Infectious Disease"/>
            <person name="Wu L."/>
            <person name="Ma J."/>
        </authorList>
    </citation>
    <scope>NUCLEOTIDE SEQUENCE [LARGE SCALE GENOMIC DNA]</scope>
    <source>
        <strain evidence="3">CCUG 51943</strain>
    </source>
</reference>
<gene>
    <name evidence="2" type="ORF">ACFPUZ_09930</name>
</gene>
<accession>A0ABW1QG02</accession>
<dbReference type="EMBL" id="JBHSQE010000009">
    <property type="protein sequence ID" value="MFC6147125.1"/>
    <property type="molecule type" value="Genomic_DNA"/>
</dbReference>
<name>A0ABW1QG02_9CORY</name>
<keyword evidence="2" id="KW-0032">Aminotransferase</keyword>
<dbReference type="SUPFAM" id="SSF53383">
    <property type="entry name" value="PLP-dependent transferases"/>
    <property type="match status" value="1"/>
</dbReference>
<keyword evidence="3" id="KW-1185">Reference proteome</keyword>
<sequence length="400" mass="42610">MVYDVARVRGQYLSLGDGWTYLNAHQCPQIPERVAAAVSRSFRLATAVADVETSSGSHSRVQAPGRLQGDMLIDDARLAVADLCGVTSDRVVLGPDLEVLYLRLARAMRPLLRRTSSVVLSGLDDPALSEPFAEFGGEVRRAQPDLGTGALPASQYRQLVDGSTRLVALAAAHPHLGTVAPVGEIVEHTRARSRAWVLVDATAYLPYRPLEPGDWDADIVALDIGQLGGPQVAALVFRDTAMFRRIDALPETSLAPGLLGGVPDLVGHLADLGGGGGTRRTRVQRSMAELRRYLDDLGRDLHMLLGTLPTVHILGVSGEAGDGGRGERIPRLSFAVRGVPATTVHQRLLDNGLVTTILPDSRLASDMGVEEVGGAVTVSLSPVTTRHDLEHLTRVVASLA</sequence>
<dbReference type="PANTHER" id="PTHR43586:SF21">
    <property type="entry name" value="PYRIDOXAL PHOSPHATE (PLP)-DEPENDENT ASPARTATE AMINOTRANSFERASE SUPERFAMILY"/>
    <property type="match status" value="1"/>
</dbReference>
<dbReference type="Gene3D" id="3.40.640.10">
    <property type="entry name" value="Type I PLP-dependent aspartate aminotransferase-like (Major domain)"/>
    <property type="match status" value="1"/>
</dbReference>
<evidence type="ECO:0000313" key="3">
    <source>
        <dbReference type="Proteomes" id="UP001596244"/>
    </source>
</evidence>
<dbReference type="RefSeq" id="WP_377001757.1">
    <property type="nucleotide sequence ID" value="NZ_JBHSQE010000009.1"/>
</dbReference>
<dbReference type="Gene3D" id="3.90.1150.10">
    <property type="entry name" value="Aspartate Aminotransferase, domain 1"/>
    <property type="match status" value="1"/>
</dbReference>
<feature type="domain" description="Aminotransferase class V" evidence="1">
    <location>
        <begin position="112"/>
        <end position="230"/>
    </location>
</feature>
<dbReference type="InterPro" id="IPR015422">
    <property type="entry name" value="PyrdxlP-dep_Trfase_small"/>
</dbReference>
<evidence type="ECO:0000313" key="2">
    <source>
        <dbReference type="EMBL" id="MFC6147125.1"/>
    </source>
</evidence>
<proteinExistence type="predicted"/>
<protein>
    <submittedName>
        <fullName evidence="2">Aminotransferase class V-fold PLP-dependent enzyme</fullName>
    </submittedName>
</protein>
<dbReference type="PANTHER" id="PTHR43586">
    <property type="entry name" value="CYSTEINE DESULFURASE"/>
    <property type="match status" value="1"/>
</dbReference>
<dbReference type="InterPro" id="IPR015421">
    <property type="entry name" value="PyrdxlP-dep_Trfase_major"/>
</dbReference>
<keyword evidence="2" id="KW-0808">Transferase</keyword>
<dbReference type="Pfam" id="PF00266">
    <property type="entry name" value="Aminotran_5"/>
    <property type="match status" value="1"/>
</dbReference>
<dbReference type="InterPro" id="IPR015424">
    <property type="entry name" value="PyrdxlP-dep_Trfase"/>
</dbReference>
<evidence type="ECO:0000259" key="1">
    <source>
        <dbReference type="Pfam" id="PF00266"/>
    </source>
</evidence>